<dbReference type="EC" id="2.2.1.6" evidence="8"/>
<feature type="domain" description="ACT" evidence="9">
    <location>
        <begin position="4"/>
        <end position="80"/>
    </location>
</feature>
<comment type="function">
    <text evidence="8">Catalyzes the conversion of 2 pyruvate molecules into acetolactate in the first common step of the biosynthetic pathway of the branched-amino acids such as leucine, isoleucine, and valine.</text>
</comment>
<dbReference type="Gene3D" id="3.30.70.260">
    <property type="match status" value="1"/>
</dbReference>
<evidence type="ECO:0000313" key="10">
    <source>
        <dbReference type="EMBL" id="BBA93319.1"/>
    </source>
</evidence>
<dbReference type="KEGG" id="srq:SR187_8580"/>
<evidence type="ECO:0000256" key="6">
    <source>
        <dbReference type="ARBA" id="ARBA00023304"/>
    </source>
</evidence>
<dbReference type="GO" id="GO:0003984">
    <property type="term" value="F:acetolactate synthase activity"/>
    <property type="evidence" value="ECO:0007669"/>
    <property type="project" value="UniProtKB-UniRule"/>
</dbReference>
<dbReference type="GO" id="GO:0009097">
    <property type="term" value="P:isoleucine biosynthetic process"/>
    <property type="evidence" value="ECO:0007669"/>
    <property type="project" value="UniProtKB-UniRule"/>
</dbReference>
<gene>
    <name evidence="10" type="ORF">SR187_8580</name>
</gene>
<comment type="pathway">
    <text evidence="2 8">Amino-acid biosynthesis; L-valine biosynthesis; L-valine from pyruvate: step 1/4.</text>
</comment>
<keyword evidence="5 8" id="KW-0028">Amino-acid biosynthesis</keyword>
<evidence type="ECO:0000259" key="9">
    <source>
        <dbReference type="PROSITE" id="PS51671"/>
    </source>
</evidence>
<dbReference type="SUPFAM" id="SSF55021">
    <property type="entry name" value="ACT-like"/>
    <property type="match status" value="1"/>
</dbReference>
<comment type="similarity">
    <text evidence="3 8">Belongs to the acetolactate synthase small subunit family.</text>
</comment>
<comment type="pathway">
    <text evidence="1 8">Amino-acid biosynthesis; L-isoleucine biosynthesis; L-isoleucine from 2-oxobutanoate: step 1/4.</text>
</comment>
<dbReference type="CDD" id="cd04878">
    <property type="entry name" value="ACT_AHAS"/>
    <property type="match status" value="1"/>
</dbReference>
<dbReference type="InterPro" id="IPR002912">
    <property type="entry name" value="ACT_dom"/>
</dbReference>
<dbReference type="RefSeq" id="WP_029751313.1">
    <property type="nucleotide sequence ID" value="NZ_BCEP01000043.1"/>
</dbReference>
<accession>A0A2Z5TQA3</accession>
<dbReference type="EMBL" id="AP018400">
    <property type="protein sequence ID" value="BBA93319.1"/>
    <property type="molecule type" value="Genomic_DNA"/>
</dbReference>
<dbReference type="NCBIfam" id="TIGR00119">
    <property type="entry name" value="acolac_sm"/>
    <property type="match status" value="1"/>
</dbReference>
<comment type="catalytic activity">
    <reaction evidence="7 8">
        <text>2 pyruvate + H(+) = (2S)-2-acetolactate + CO2</text>
        <dbReference type="Rhea" id="RHEA:25249"/>
        <dbReference type="ChEBI" id="CHEBI:15361"/>
        <dbReference type="ChEBI" id="CHEBI:15378"/>
        <dbReference type="ChEBI" id="CHEBI:16526"/>
        <dbReference type="ChEBI" id="CHEBI:58476"/>
        <dbReference type="EC" id="2.2.1.6"/>
    </reaction>
</comment>
<dbReference type="UniPathway" id="UPA00047">
    <property type="reaction ID" value="UER00055"/>
</dbReference>
<evidence type="ECO:0000256" key="3">
    <source>
        <dbReference type="ARBA" id="ARBA00006341"/>
    </source>
</evidence>
<dbReference type="PANTHER" id="PTHR30239:SF0">
    <property type="entry name" value="ACETOLACTATE SYNTHASE SMALL SUBUNIT 1, CHLOROPLASTIC"/>
    <property type="match status" value="1"/>
</dbReference>
<dbReference type="InterPro" id="IPR004789">
    <property type="entry name" value="Acetalactate_synth_ssu"/>
</dbReference>
<dbReference type="GO" id="GO:0005829">
    <property type="term" value="C:cytosol"/>
    <property type="evidence" value="ECO:0007669"/>
    <property type="project" value="TreeGrafter"/>
</dbReference>
<dbReference type="Proteomes" id="UP000269331">
    <property type="component" value="Chromosome"/>
</dbReference>
<dbReference type="PANTHER" id="PTHR30239">
    <property type="entry name" value="ACETOLACTATE SYNTHASE SMALL SUBUNIT"/>
    <property type="match status" value="1"/>
</dbReference>
<dbReference type="InterPro" id="IPR045865">
    <property type="entry name" value="ACT-like_dom_sf"/>
</dbReference>
<dbReference type="InterPro" id="IPR054480">
    <property type="entry name" value="AHAS_small-like_ACT"/>
</dbReference>
<evidence type="ECO:0000256" key="4">
    <source>
        <dbReference type="ARBA" id="ARBA00011744"/>
    </source>
</evidence>
<keyword evidence="6 8" id="KW-0100">Branched-chain amino acid biosynthesis</keyword>
<dbReference type="Pfam" id="PF22629">
    <property type="entry name" value="ACT_AHAS_ss"/>
    <property type="match status" value="1"/>
</dbReference>
<keyword evidence="8" id="KW-0808">Transferase</keyword>
<evidence type="ECO:0000256" key="8">
    <source>
        <dbReference type="RuleBase" id="RU368092"/>
    </source>
</evidence>
<dbReference type="UniPathway" id="UPA00049">
    <property type="reaction ID" value="UER00059"/>
</dbReference>
<comment type="subunit">
    <text evidence="4 8">Dimer of large and small chains.</text>
</comment>
<dbReference type="InterPro" id="IPR039557">
    <property type="entry name" value="AHAS_ACT"/>
</dbReference>
<evidence type="ECO:0000256" key="7">
    <source>
        <dbReference type="ARBA" id="ARBA00048670"/>
    </source>
</evidence>
<sequence>MRRTLTATLRNAPGVLNRFTGVLSRRQINIESLCVGLTEVEDLAQVTVIVDMASYDEVKQVMKQFDRLIDVVCICDSTDQSYFE</sequence>
<evidence type="ECO:0000256" key="2">
    <source>
        <dbReference type="ARBA" id="ARBA00005025"/>
    </source>
</evidence>
<dbReference type="AlphaFoldDB" id="A0A2Z5TQA3"/>
<name>A0A2Z5TQA3_9STRE</name>
<evidence type="ECO:0000256" key="1">
    <source>
        <dbReference type="ARBA" id="ARBA00004974"/>
    </source>
</evidence>
<reference evidence="10 11" key="1">
    <citation type="journal article" date="2018" name="Genome Biol. Evol.">
        <title>Complete Genome Sequence of Streptococcus ruminantium sp. nov. GUT-187T (=DSM 104980T =JCM 31869T), the Type Strain of S. ruminantium, and Comparison with Genome Sequences of Streptococcus suis Strains.</title>
        <authorList>
            <person name="Tohya M."/>
            <person name="Sekizaki T."/>
            <person name="Miyoshi-Akiyama T."/>
        </authorList>
    </citation>
    <scope>NUCLEOTIDE SEQUENCE [LARGE SCALE GENOMIC DNA]</scope>
    <source>
        <strain evidence="10 11">GUT187T</strain>
    </source>
</reference>
<evidence type="ECO:0000256" key="5">
    <source>
        <dbReference type="ARBA" id="ARBA00022605"/>
    </source>
</evidence>
<dbReference type="GO" id="GO:0009099">
    <property type="term" value="P:L-valine biosynthetic process"/>
    <property type="evidence" value="ECO:0007669"/>
    <property type="project" value="UniProtKB-UniRule"/>
</dbReference>
<dbReference type="PROSITE" id="PS51671">
    <property type="entry name" value="ACT"/>
    <property type="match status" value="1"/>
</dbReference>
<proteinExistence type="inferred from homology"/>
<protein>
    <recommendedName>
        <fullName evidence="8">Acetolactate synthase small subunit</fullName>
        <shortName evidence="8">AHAS</shortName>
        <shortName evidence="8">ALS</shortName>
        <ecNumber evidence="8">2.2.1.6</ecNumber>
    </recommendedName>
    <alternativeName>
        <fullName evidence="8">Acetohydroxy-acid synthase small subunit</fullName>
    </alternativeName>
</protein>
<dbReference type="OrthoDB" id="9787365at2"/>
<evidence type="ECO:0000313" key="11">
    <source>
        <dbReference type="Proteomes" id="UP000269331"/>
    </source>
</evidence>
<dbReference type="GO" id="GO:1990610">
    <property type="term" value="F:acetolactate synthase regulator activity"/>
    <property type="evidence" value="ECO:0007669"/>
    <property type="project" value="UniProtKB-UniRule"/>
</dbReference>
<organism evidence="10 11">
    <name type="scientific">Streptococcus ruminantium</name>
    <dbReference type="NCBI Taxonomy" id="1917441"/>
    <lineage>
        <taxon>Bacteria</taxon>
        <taxon>Bacillati</taxon>
        <taxon>Bacillota</taxon>
        <taxon>Bacilli</taxon>
        <taxon>Lactobacillales</taxon>
        <taxon>Streptococcaceae</taxon>
        <taxon>Streptococcus</taxon>
    </lineage>
</organism>